<evidence type="ECO:0008006" key="4">
    <source>
        <dbReference type="Google" id="ProtNLM"/>
    </source>
</evidence>
<evidence type="ECO:0000313" key="2">
    <source>
        <dbReference type="EMBL" id="PBK78294.1"/>
    </source>
</evidence>
<organism evidence="2 3">
    <name type="scientific">Armillaria solidipes</name>
    <dbReference type="NCBI Taxonomy" id="1076256"/>
    <lineage>
        <taxon>Eukaryota</taxon>
        <taxon>Fungi</taxon>
        <taxon>Dikarya</taxon>
        <taxon>Basidiomycota</taxon>
        <taxon>Agaricomycotina</taxon>
        <taxon>Agaricomycetes</taxon>
        <taxon>Agaricomycetidae</taxon>
        <taxon>Agaricales</taxon>
        <taxon>Marasmiineae</taxon>
        <taxon>Physalacriaceae</taxon>
        <taxon>Armillaria</taxon>
    </lineage>
</organism>
<keyword evidence="1" id="KW-0732">Signal</keyword>
<feature type="signal peptide" evidence="1">
    <location>
        <begin position="1"/>
        <end position="22"/>
    </location>
</feature>
<protein>
    <recommendedName>
        <fullName evidence="4">Secreted protein</fullName>
    </recommendedName>
</protein>
<proteinExistence type="predicted"/>
<dbReference type="AlphaFoldDB" id="A0A2H3CAE7"/>
<keyword evidence="3" id="KW-1185">Reference proteome</keyword>
<sequence length="96" mass="10607">MILFLGCRASSIILVPCLTCLGKVDPPSMQCLIVVTSPWTRDIYLSRNSPGSAKYAKIRIGTYRCDHFLPGCADAHAETQVSPRYDSHLFAHVVLL</sequence>
<name>A0A2H3CAE7_9AGAR</name>
<dbReference type="EMBL" id="KZ293415">
    <property type="protein sequence ID" value="PBK78294.1"/>
    <property type="molecule type" value="Genomic_DNA"/>
</dbReference>
<evidence type="ECO:0000313" key="3">
    <source>
        <dbReference type="Proteomes" id="UP000218334"/>
    </source>
</evidence>
<accession>A0A2H3CAE7</accession>
<dbReference type="Proteomes" id="UP000218334">
    <property type="component" value="Unassembled WGS sequence"/>
</dbReference>
<gene>
    <name evidence="2" type="ORF">ARMSODRAFT_34345</name>
</gene>
<feature type="chain" id="PRO_5013890839" description="Secreted protein" evidence="1">
    <location>
        <begin position="23"/>
        <end position="96"/>
    </location>
</feature>
<evidence type="ECO:0000256" key="1">
    <source>
        <dbReference type="SAM" id="SignalP"/>
    </source>
</evidence>
<reference evidence="3" key="1">
    <citation type="journal article" date="2017" name="Nat. Ecol. Evol.">
        <title>Genome expansion and lineage-specific genetic innovations in the forest pathogenic fungi Armillaria.</title>
        <authorList>
            <person name="Sipos G."/>
            <person name="Prasanna A.N."/>
            <person name="Walter M.C."/>
            <person name="O'Connor E."/>
            <person name="Balint B."/>
            <person name="Krizsan K."/>
            <person name="Kiss B."/>
            <person name="Hess J."/>
            <person name="Varga T."/>
            <person name="Slot J."/>
            <person name="Riley R."/>
            <person name="Boka B."/>
            <person name="Rigling D."/>
            <person name="Barry K."/>
            <person name="Lee J."/>
            <person name="Mihaltcheva S."/>
            <person name="LaButti K."/>
            <person name="Lipzen A."/>
            <person name="Waldron R."/>
            <person name="Moloney N.M."/>
            <person name="Sperisen C."/>
            <person name="Kredics L."/>
            <person name="Vagvoelgyi C."/>
            <person name="Patrignani A."/>
            <person name="Fitzpatrick D."/>
            <person name="Nagy I."/>
            <person name="Doyle S."/>
            <person name="Anderson J.B."/>
            <person name="Grigoriev I.V."/>
            <person name="Gueldener U."/>
            <person name="Muensterkoetter M."/>
            <person name="Nagy L.G."/>
        </authorList>
    </citation>
    <scope>NUCLEOTIDE SEQUENCE [LARGE SCALE GENOMIC DNA]</scope>
    <source>
        <strain evidence="3">28-4</strain>
    </source>
</reference>